<dbReference type="PANTHER" id="PTHR38418:SF2">
    <property type="entry name" value="SUGAR ISOMERASE, KPSF_GUTQ (AFU_ORTHOLOGUE AFUA_6G08860)"/>
    <property type="match status" value="1"/>
</dbReference>
<dbReference type="Proteomes" id="UP000700596">
    <property type="component" value="Unassembled WGS sequence"/>
</dbReference>
<dbReference type="EMBL" id="JAGMWT010000033">
    <property type="protein sequence ID" value="KAH7109259.1"/>
    <property type="molecule type" value="Genomic_DNA"/>
</dbReference>
<evidence type="ECO:0000256" key="1">
    <source>
        <dbReference type="SAM" id="MobiDB-lite"/>
    </source>
</evidence>
<evidence type="ECO:0000313" key="3">
    <source>
        <dbReference type="EMBL" id="KAH7109259.1"/>
    </source>
</evidence>
<proteinExistence type="predicted"/>
<dbReference type="InterPro" id="IPR046348">
    <property type="entry name" value="SIS_dom_sf"/>
</dbReference>
<accession>A0A9P9CYN1</accession>
<feature type="domain" description="SIS" evidence="2">
    <location>
        <begin position="77"/>
        <end position="226"/>
    </location>
</feature>
<protein>
    <recommendedName>
        <fullName evidence="2">SIS domain-containing protein</fullName>
    </recommendedName>
</protein>
<dbReference type="Gene3D" id="3.40.50.10490">
    <property type="entry name" value="Glucose-6-phosphate isomerase like protein, domain 1"/>
    <property type="match status" value="1"/>
</dbReference>
<dbReference type="SUPFAM" id="SSF53697">
    <property type="entry name" value="SIS domain"/>
    <property type="match status" value="1"/>
</dbReference>
<organism evidence="3 4">
    <name type="scientific">Dendryphion nanum</name>
    <dbReference type="NCBI Taxonomy" id="256645"/>
    <lineage>
        <taxon>Eukaryota</taxon>
        <taxon>Fungi</taxon>
        <taxon>Dikarya</taxon>
        <taxon>Ascomycota</taxon>
        <taxon>Pezizomycotina</taxon>
        <taxon>Dothideomycetes</taxon>
        <taxon>Pleosporomycetidae</taxon>
        <taxon>Pleosporales</taxon>
        <taxon>Torulaceae</taxon>
        <taxon>Dendryphion</taxon>
    </lineage>
</organism>
<keyword evidence="4" id="KW-1185">Reference proteome</keyword>
<comment type="caution">
    <text evidence="3">The sequence shown here is derived from an EMBL/GenBank/DDBJ whole genome shotgun (WGS) entry which is preliminary data.</text>
</comment>
<dbReference type="OrthoDB" id="1872003at2759"/>
<evidence type="ECO:0000313" key="4">
    <source>
        <dbReference type="Proteomes" id="UP000700596"/>
    </source>
</evidence>
<dbReference type="InterPro" id="IPR001347">
    <property type="entry name" value="SIS_dom"/>
</dbReference>
<dbReference type="PROSITE" id="PS51464">
    <property type="entry name" value="SIS"/>
    <property type="match status" value="1"/>
</dbReference>
<dbReference type="GO" id="GO:1901135">
    <property type="term" value="P:carbohydrate derivative metabolic process"/>
    <property type="evidence" value="ECO:0007669"/>
    <property type="project" value="InterPro"/>
</dbReference>
<sequence>MFSCPAPEDSPPRILKRKRSTPEPLTPPLSLNDSENARLLDRAVHVLSTAATALSQVTFLYQSDPVAQDGLVRAVDCVTNVNDKGGKLIICGVGKSGLIGGKMVATMKSLGLGASFLHAAEAIHGDLGDIRGNDAVLFISYSGKTSELLTVLDHIPESVPILAITSQTNMSECVLLEERPDAILLPAPIHELEEVSFGVCAPTTSTTVAIAIGDMLALTVADNIHRDDTKRVFKRNHPGGAIGARARNKARTVDTKVEVRREQNTGLVSPA</sequence>
<dbReference type="GO" id="GO:0097367">
    <property type="term" value="F:carbohydrate derivative binding"/>
    <property type="evidence" value="ECO:0007669"/>
    <property type="project" value="InterPro"/>
</dbReference>
<feature type="region of interest" description="Disordered" evidence="1">
    <location>
        <begin position="1"/>
        <end position="32"/>
    </location>
</feature>
<evidence type="ECO:0000259" key="2">
    <source>
        <dbReference type="PROSITE" id="PS51464"/>
    </source>
</evidence>
<dbReference type="PANTHER" id="PTHR38418">
    <property type="entry name" value="SUGAR ISOMERASE, KPSF/GUTQ (AFU_ORTHOLOGUE AFUA_6G08860)"/>
    <property type="match status" value="1"/>
</dbReference>
<dbReference type="AlphaFoldDB" id="A0A9P9CYN1"/>
<dbReference type="Pfam" id="PF01380">
    <property type="entry name" value="SIS"/>
    <property type="match status" value="1"/>
</dbReference>
<gene>
    <name evidence="3" type="ORF">B0J11DRAFT_474636</name>
</gene>
<reference evidence="3" key="1">
    <citation type="journal article" date="2021" name="Nat. Commun.">
        <title>Genetic determinants of endophytism in the Arabidopsis root mycobiome.</title>
        <authorList>
            <person name="Mesny F."/>
            <person name="Miyauchi S."/>
            <person name="Thiergart T."/>
            <person name="Pickel B."/>
            <person name="Atanasova L."/>
            <person name="Karlsson M."/>
            <person name="Huettel B."/>
            <person name="Barry K.W."/>
            <person name="Haridas S."/>
            <person name="Chen C."/>
            <person name="Bauer D."/>
            <person name="Andreopoulos W."/>
            <person name="Pangilinan J."/>
            <person name="LaButti K."/>
            <person name="Riley R."/>
            <person name="Lipzen A."/>
            <person name="Clum A."/>
            <person name="Drula E."/>
            <person name="Henrissat B."/>
            <person name="Kohler A."/>
            <person name="Grigoriev I.V."/>
            <person name="Martin F.M."/>
            <person name="Hacquard S."/>
        </authorList>
    </citation>
    <scope>NUCLEOTIDE SEQUENCE</scope>
    <source>
        <strain evidence="3">MPI-CAGE-CH-0243</strain>
    </source>
</reference>
<name>A0A9P9CYN1_9PLEO</name>